<reference evidence="2 3" key="1">
    <citation type="submission" date="2024-10" db="EMBL/GenBank/DDBJ databases">
        <title>The Natural Products Discovery Center: Release of the First 8490 Sequenced Strains for Exploring Actinobacteria Biosynthetic Diversity.</title>
        <authorList>
            <person name="Kalkreuter E."/>
            <person name="Kautsar S.A."/>
            <person name="Yang D."/>
            <person name="Bader C.D."/>
            <person name="Teijaro C.N."/>
            <person name="Fluegel L."/>
            <person name="Davis C.M."/>
            <person name="Simpson J.R."/>
            <person name="Lauterbach L."/>
            <person name="Steele A.D."/>
            <person name="Gui C."/>
            <person name="Meng S."/>
            <person name="Li G."/>
            <person name="Viehrig K."/>
            <person name="Ye F."/>
            <person name="Su P."/>
            <person name="Kiefer A.F."/>
            <person name="Nichols A."/>
            <person name="Cepeda A.J."/>
            <person name="Yan W."/>
            <person name="Fan B."/>
            <person name="Jiang Y."/>
            <person name="Adhikari A."/>
            <person name="Zheng C.-J."/>
            <person name="Schuster L."/>
            <person name="Cowan T.M."/>
            <person name="Smanski M.J."/>
            <person name="Chevrette M.G."/>
            <person name="De Carvalho L.P.S."/>
            <person name="Shen B."/>
        </authorList>
    </citation>
    <scope>NUCLEOTIDE SEQUENCE [LARGE SCALE GENOMIC DNA]</scope>
    <source>
        <strain evidence="2 3">NPDC001390</strain>
    </source>
</reference>
<organism evidence="2 3">
    <name type="scientific">Streptomyces bluensis</name>
    <dbReference type="NCBI Taxonomy" id="33897"/>
    <lineage>
        <taxon>Bacteria</taxon>
        <taxon>Bacillati</taxon>
        <taxon>Actinomycetota</taxon>
        <taxon>Actinomycetes</taxon>
        <taxon>Kitasatosporales</taxon>
        <taxon>Streptomycetaceae</taxon>
        <taxon>Streptomyces</taxon>
    </lineage>
</organism>
<comment type="caution">
    <text evidence="2">The sequence shown here is derived from an EMBL/GenBank/DDBJ whole genome shotgun (WGS) entry which is preliminary data.</text>
</comment>
<keyword evidence="1" id="KW-0732">Signal</keyword>
<evidence type="ECO:0000313" key="2">
    <source>
        <dbReference type="EMBL" id="MFF4524185.1"/>
    </source>
</evidence>
<name>A0ABW6UL59_9ACTN</name>
<protein>
    <submittedName>
        <fullName evidence="2">Uncharacterized protein</fullName>
    </submittedName>
</protein>
<feature type="signal peptide" evidence="1">
    <location>
        <begin position="1"/>
        <end position="23"/>
    </location>
</feature>
<proteinExistence type="predicted"/>
<feature type="chain" id="PRO_5045773458" evidence="1">
    <location>
        <begin position="24"/>
        <end position="83"/>
    </location>
</feature>
<dbReference type="EMBL" id="JBIAWJ010000011">
    <property type="protein sequence ID" value="MFF4524185.1"/>
    <property type="molecule type" value="Genomic_DNA"/>
</dbReference>
<accession>A0ABW6UL59</accession>
<gene>
    <name evidence="2" type="ORF">ACFY1D_22615</name>
</gene>
<keyword evidence="3" id="KW-1185">Reference proteome</keyword>
<evidence type="ECO:0000313" key="3">
    <source>
        <dbReference type="Proteomes" id="UP001602058"/>
    </source>
</evidence>
<dbReference type="Proteomes" id="UP001602058">
    <property type="component" value="Unassembled WGS sequence"/>
</dbReference>
<sequence length="83" mass="9328">MPLTVLAIACLATVTLCYGALCAASPFGNCRKCRGFGYALTYDRKGRLKRGKHCRRCDGHGKRIRVGRWIYNRWARIHRAGTG</sequence>
<dbReference type="RefSeq" id="WP_387888794.1">
    <property type="nucleotide sequence ID" value="NZ_JBIAWJ010000011.1"/>
</dbReference>
<evidence type="ECO:0000256" key="1">
    <source>
        <dbReference type="SAM" id="SignalP"/>
    </source>
</evidence>